<feature type="coiled-coil region" evidence="1">
    <location>
        <begin position="81"/>
        <end position="135"/>
    </location>
</feature>
<evidence type="ECO:0000313" key="4">
    <source>
        <dbReference type="Proteomes" id="UP000541610"/>
    </source>
</evidence>
<evidence type="ECO:0000313" key="3">
    <source>
        <dbReference type="EMBL" id="KAF4697598.1"/>
    </source>
</evidence>
<sequence>MRPAGLPTDHASKREVPSGHRPMRTMSVLSQQTCGALEGLDQQLTGVEAEVRAHGSSPKSRPTELRFAKLKAIYARGVLTAERAQHVLAQVEARLDKLQFKGIDEIETGNLHSGKETAKHARKELVRRAEMLSQRIESIFRHLHGSA</sequence>
<organism evidence="3 4">
    <name type="scientific">Perkinsus olseni</name>
    <name type="common">Perkinsus atlanticus</name>
    <dbReference type="NCBI Taxonomy" id="32597"/>
    <lineage>
        <taxon>Eukaryota</taxon>
        <taxon>Sar</taxon>
        <taxon>Alveolata</taxon>
        <taxon>Perkinsozoa</taxon>
        <taxon>Perkinsea</taxon>
        <taxon>Perkinsida</taxon>
        <taxon>Perkinsidae</taxon>
        <taxon>Perkinsus</taxon>
    </lineage>
</organism>
<gene>
    <name evidence="3" type="ORF">FOZ60_004494</name>
</gene>
<name>A0A7J6PNA8_PEROL</name>
<evidence type="ECO:0000256" key="1">
    <source>
        <dbReference type="SAM" id="Coils"/>
    </source>
</evidence>
<dbReference type="AlphaFoldDB" id="A0A7J6PNA8"/>
<dbReference type="OrthoDB" id="448971at2759"/>
<protein>
    <submittedName>
        <fullName evidence="3">Uncharacterized protein</fullName>
    </submittedName>
</protein>
<dbReference type="Proteomes" id="UP000541610">
    <property type="component" value="Unassembled WGS sequence"/>
</dbReference>
<keyword evidence="1" id="KW-0175">Coiled coil</keyword>
<evidence type="ECO:0000256" key="2">
    <source>
        <dbReference type="SAM" id="MobiDB-lite"/>
    </source>
</evidence>
<accession>A0A7J6PNA8</accession>
<dbReference type="EMBL" id="JABANP010000002">
    <property type="protein sequence ID" value="KAF4697598.1"/>
    <property type="molecule type" value="Genomic_DNA"/>
</dbReference>
<comment type="caution">
    <text evidence="3">The sequence shown here is derived from an EMBL/GenBank/DDBJ whole genome shotgun (WGS) entry which is preliminary data.</text>
</comment>
<reference evidence="3 4" key="1">
    <citation type="submission" date="2020-04" db="EMBL/GenBank/DDBJ databases">
        <title>Perkinsus olseni comparative genomics.</title>
        <authorList>
            <person name="Bogema D.R."/>
        </authorList>
    </citation>
    <scope>NUCLEOTIDE SEQUENCE [LARGE SCALE GENOMIC DNA]</scope>
    <source>
        <strain evidence="3">00978-12</strain>
    </source>
</reference>
<feature type="region of interest" description="Disordered" evidence="2">
    <location>
        <begin position="1"/>
        <end position="24"/>
    </location>
</feature>
<proteinExistence type="predicted"/>